<name>A0A6M8SUG2_9NEIS</name>
<dbReference type="EMBL" id="CP054143">
    <property type="protein sequence ID" value="QKJ66369.1"/>
    <property type="molecule type" value="Genomic_DNA"/>
</dbReference>
<keyword evidence="2" id="KW-1185">Reference proteome</keyword>
<sequence>MIEHNYILKLMTIHGVEQSIATGTYDSILNAYNNKRKKLSIGQRVTMSRRCDTGDVVLKTCAPSGRKYPTQRSYIMANYCR</sequence>
<proteinExistence type="predicted"/>
<dbReference type="Proteomes" id="UP000504844">
    <property type="component" value="Chromosome"/>
</dbReference>
<dbReference type="RefSeq" id="WP_173532873.1">
    <property type="nucleotide sequence ID" value="NZ_CP054143.1"/>
</dbReference>
<protein>
    <submittedName>
        <fullName evidence="1">Uncharacterized protein</fullName>
    </submittedName>
</protein>
<evidence type="ECO:0000313" key="2">
    <source>
        <dbReference type="Proteomes" id="UP000504844"/>
    </source>
</evidence>
<dbReference type="KEGG" id="dee:HQN60_06465"/>
<accession>A0A6M8SUG2</accession>
<organism evidence="1 2">
    <name type="scientific">Deefgea piscis</name>
    <dbReference type="NCBI Taxonomy" id="2739061"/>
    <lineage>
        <taxon>Bacteria</taxon>
        <taxon>Pseudomonadati</taxon>
        <taxon>Pseudomonadota</taxon>
        <taxon>Betaproteobacteria</taxon>
        <taxon>Neisseriales</taxon>
        <taxon>Chitinibacteraceae</taxon>
        <taxon>Deefgea</taxon>
    </lineage>
</organism>
<gene>
    <name evidence="1" type="ORF">HQN60_06465</name>
</gene>
<evidence type="ECO:0000313" key="1">
    <source>
        <dbReference type="EMBL" id="QKJ66369.1"/>
    </source>
</evidence>
<dbReference type="AlphaFoldDB" id="A0A6M8SUG2"/>
<reference evidence="1 2" key="1">
    <citation type="submission" date="2020-05" db="EMBL/GenBank/DDBJ databases">
        <title>Complete genome sequence of Deefgea sp. D17.</title>
        <authorList>
            <person name="Bae J.-W."/>
            <person name="Han J.E."/>
        </authorList>
    </citation>
    <scope>NUCLEOTIDE SEQUENCE [LARGE SCALE GENOMIC DNA]</scope>
    <source>
        <strain evidence="1 2">D17</strain>
    </source>
</reference>